<dbReference type="AlphaFoldDB" id="A0A543AZE4"/>
<sequence>MTHDPPNGRPGQTSDGRRTIIVLLAVIASFSLIALIVVLASGSNGDRPDVTGDSGDTETTRTYIFMAETEGALSKLNMTIGPDGQITGEHLFVRWGDNGKPYYDDPEPFGGTFTDGYFELTGLSSNGKIYTGTLEGDTLILNGTFGPSTQEWTLIGSDAEFDEAVENHTPPPYECEDEGPFGCGEY</sequence>
<name>A0A543AZE4_9ACTN</name>
<dbReference type="InParanoid" id="A0A543AZE4"/>
<dbReference type="OrthoDB" id="9842999at2"/>
<keyword evidence="1" id="KW-0472">Membrane</keyword>
<reference evidence="2 3" key="1">
    <citation type="submission" date="2019-06" db="EMBL/GenBank/DDBJ databases">
        <title>Sequencing the genomes of 1000 actinobacteria strains.</title>
        <authorList>
            <person name="Klenk H.-P."/>
        </authorList>
    </citation>
    <scope>NUCLEOTIDE SEQUENCE [LARGE SCALE GENOMIC DNA]</scope>
    <source>
        <strain evidence="2 3">DSM 45928</strain>
    </source>
</reference>
<dbReference type="RefSeq" id="WP_142041671.1">
    <property type="nucleotide sequence ID" value="NZ_JBHTGS010000001.1"/>
</dbReference>
<organism evidence="2 3">
    <name type="scientific">Stackebrandtia endophytica</name>
    <dbReference type="NCBI Taxonomy" id="1496996"/>
    <lineage>
        <taxon>Bacteria</taxon>
        <taxon>Bacillati</taxon>
        <taxon>Actinomycetota</taxon>
        <taxon>Actinomycetes</taxon>
        <taxon>Glycomycetales</taxon>
        <taxon>Glycomycetaceae</taxon>
        <taxon>Stackebrandtia</taxon>
    </lineage>
</organism>
<keyword evidence="1" id="KW-0812">Transmembrane</keyword>
<evidence type="ECO:0000313" key="2">
    <source>
        <dbReference type="EMBL" id="TQL77965.1"/>
    </source>
</evidence>
<keyword evidence="1" id="KW-1133">Transmembrane helix</keyword>
<keyword evidence="3" id="KW-1185">Reference proteome</keyword>
<proteinExistence type="predicted"/>
<evidence type="ECO:0000313" key="3">
    <source>
        <dbReference type="Proteomes" id="UP000317043"/>
    </source>
</evidence>
<accession>A0A543AZE4</accession>
<evidence type="ECO:0000256" key="1">
    <source>
        <dbReference type="SAM" id="Phobius"/>
    </source>
</evidence>
<dbReference type="EMBL" id="VFOW01000001">
    <property type="protein sequence ID" value="TQL77965.1"/>
    <property type="molecule type" value="Genomic_DNA"/>
</dbReference>
<gene>
    <name evidence="2" type="ORF">FB566_3540</name>
</gene>
<feature type="transmembrane region" description="Helical" evidence="1">
    <location>
        <begin position="20"/>
        <end position="40"/>
    </location>
</feature>
<dbReference type="Proteomes" id="UP000317043">
    <property type="component" value="Unassembled WGS sequence"/>
</dbReference>
<comment type="caution">
    <text evidence="2">The sequence shown here is derived from an EMBL/GenBank/DDBJ whole genome shotgun (WGS) entry which is preliminary data.</text>
</comment>
<protein>
    <submittedName>
        <fullName evidence="2">Uncharacterized protein</fullName>
    </submittedName>
</protein>